<keyword evidence="9 22" id="KW-0132">Cell division</keyword>
<feature type="active site" evidence="22">
    <location>
        <position position="801"/>
    </location>
</feature>
<dbReference type="Gene3D" id="3.40.1190.10">
    <property type="entry name" value="Mur-like, catalytic domain"/>
    <property type="match status" value="1"/>
</dbReference>
<protein>
    <recommendedName>
        <fullName evidence="6 22">UDP-N-acetylenolpyruvoylglucosamine reductase</fullName>
        <ecNumber evidence="5 22">1.3.1.98</ecNumber>
    </recommendedName>
    <alternativeName>
        <fullName evidence="20 22">UDP-N-acetylmuramate dehydrogenase</fullName>
    </alternativeName>
</protein>
<dbReference type="GO" id="GO:0009252">
    <property type="term" value="P:peptidoglycan biosynthetic process"/>
    <property type="evidence" value="ECO:0007669"/>
    <property type="project" value="UniProtKB-UniRule"/>
</dbReference>
<dbReference type="GO" id="GO:0008762">
    <property type="term" value="F:UDP-N-acetylmuramate dehydrogenase activity"/>
    <property type="evidence" value="ECO:0007669"/>
    <property type="project" value="UniProtKB-UniRule"/>
</dbReference>
<dbReference type="SUPFAM" id="SSF51984">
    <property type="entry name" value="MurCD N-terminal domain"/>
    <property type="match status" value="1"/>
</dbReference>
<keyword evidence="17 22" id="KW-0560">Oxidoreductase</keyword>
<keyword evidence="7 22" id="KW-0963">Cytoplasm</keyword>
<comment type="function">
    <text evidence="2 22">Cell wall formation.</text>
</comment>
<proteinExistence type="inferred from homology"/>
<comment type="subcellular location">
    <subcellularLocation>
        <location evidence="3 22">Cytoplasm</location>
    </subcellularLocation>
</comment>
<dbReference type="InterPro" id="IPR013221">
    <property type="entry name" value="Mur_ligase_cen"/>
</dbReference>
<keyword evidence="18 22" id="KW-0131">Cell cycle</keyword>
<dbReference type="Gene3D" id="3.90.190.20">
    <property type="entry name" value="Mur ligase, C-terminal domain"/>
    <property type="match status" value="1"/>
</dbReference>
<comment type="catalytic activity">
    <reaction evidence="21 22">
        <text>UDP-N-acetyl-alpha-D-muramate + NADP(+) = UDP-N-acetyl-3-O-(1-carboxyvinyl)-alpha-D-glucosamine + NADPH + H(+)</text>
        <dbReference type="Rhea" id="RHEA:12248"/>
        <dbReference type="ChEBI" id="CHEBI:15378"/>
        <dbReference type="ChEBI" id="CHEBI:57783"/>
        <dbReference type="ChEBI" id="CHEBI:58349"/>
        <dbReference type="ChEBI" id="CHEBI:68483"/>
        <dbReference type="ChEBI" id="CHEBI:70757"/>
        <dbReference type="EC" id="1.3.1.98"/>
    </reaction>
</comment>
<dbReference type="InterPro" id="IPR036565">
    <property type="entry name" value="Mur-like_cat_sf"/>
</dbReference>
<keyword evidence="8" id="KW-0436">Ligase</keyword>
<evidence type="ECO:0000256" key="19">
    <source>
        <dbReference type="ARBA" id="ARBA00023316"/>
    </source>
</evidence>
<name>A0A2U8E076_9BACT</name>
<dbReference type="Pfam" id="PF02875">
    <property type="entry name" value="Mur_ligase_C"/>
    <property type="match status" value="1"/>
</dbReference>
<sequence length="813" mass="86399">MTDARTPLPTLFGREVRAIHCAGIGGMGLGPLAIYLARLGYTVTGEDDAMTAPMRAQLERAGVGVNAVSSEATGLTCGFRNAEFQTTQIDQASLASDIPHSEIRTPHFPDLLVVSTAISPEHPAAVAAKTHNIPIVRRGELLAEVVRGKKLAAICGSHGKTTTTAMLVTALHRAGFSAGYILGGLFNDTSLPPADTGDTGWVVAEIDESDGTIENFSPEITIVTNLDWDHPDHYRTPADIEAAFHALFARTKRAVIGSIPNSDLRTSHFHHTFGSAADAGFRYQITRAANDGQTLALAGKFPISSATVRALGDFNAANAAAALAAAHLMGATLAPDLLAAYPGVRRRQSILRATDSLTVVEDYAHHPAEIRALLTSLRSRIPDVGRLLVAFQPHRYSRTAQFKTDFAAALAIADRSYLIDVYPAGEAPVAGGSTADLYAGLRATAPVQPVIYRNGKTDATLATLARDVRPGDWVVFVGAGDIDHSARAWLTLATEYEKAANHWGTLGVALRGTLSPASKVRIEEPLAQKTTMRAGGAARLYAEPADERDLALLIDFARARAIRTLMLGRGSNLIIPDEGVDALVISLAAPHWQHFEILPGNLVSCGAGLRLKNLCGLAAAAGLSGFEFLEGIPGNLGGALRMNAGAMGGEIFNRVETVRVMTHTGEIKSLSPAEMEVSYRRCGALAENNLVALSATLRPAGEKSPAEITTLIENHRAKRQAAQPRDPSSGSVFKNPPNDSAGRLIDTAGLKGERIGGAEVSPQHANFIINRDNATATDIIQLIRRIRSAVLKTHGITLDPEVLLFGANWEDYL</sequence>
<feature type="region of interest" description="Disordered" evidence="23">
    <location>
        <begin position="716"/>
        <end position="744"/>
    </location>
</feature>
<dbReference type="GO" id="GO:0016881">
    <property type="term" value="F:acid-amino acid ligase activity"/>
    <property type="evidence" value="ECO:0007669"/>
    <property type="project" value="InterPro"/>
</dbReference>
<keyword evidence="12 22" id="KW-0274">FAD</keyword>
<dbReference type="InterPro" id="IPR016166">
    <property type="entry name" value="FAD-bd_PCMH"/>
</dbReference>
<comment type="similarity">
    <text evidence="22">Belongs to the MurB family.</text>
</comment>
<dbReference type="GO" id="GO:0051301">
    <property type="term" value="P:cell division"/>
    <property type="evidence" value="ECO:0007669"/>
    <property type="project" value="UniProtKB-KW"/>
</dbReference>
<dbReference type="InterPro" id="IPR011601">
    <property type="entry name" value="MurB_C"/>
</dbReference>
<evidence type="ECO:0000256" key="21">
    <source>
        <dbReference type="ARBA" id="ARBA00048914"/>
    </source>
</evidence>
<keyword evidence="13" id="KW-0067">ATP-binding</keyword>
<keyword evidence="11" id="KW-0547">Nucleotide-binding</keyword>
<dbReference type="Pfam" id="PF01225">
    <property type="entry name" value="Mur_ligase"/>
    <property type="match status" value="1"/>
</dbReference>
<dbReference type="GO" id="GO:0008360">
    <property type="term" value="P:regulation of cell shape"/>
    <property type="evidence" value="ECO:0007669"/>
    <property type="project" value="UniProtKB-KW"/>
</dbReference>
<keyword evidence="19 22" id="KW-0961">Cell wall biogenesis/degradation</keyword>
<evidence type="ECO:0000256" key="23">
    <source>
        <dbReference type="SAM" id="MobiDB-lite"/>
    </source>
</evidence>
<dbReference type="SUPFAM" id="SSF53623">
    <property type="entry name" value="MurD-like peptide ligases, catalytic domain"/>
    <property type="match status" value="1"/>
</dbReference>
<dbReference type="SUPFAM" id="SSF56176">
    <property type="entry name" value="FAD-binding/transporter-associated domain-like"/>
    <property type="match status" value="1"/>
</dbReference>
<dbReference type="Proteomes" id="UP000244896">
    <property type="component" value="Chromosome"/>
</dbReference>
<dbReference type="RefSeq" id="WP_108823790.1">
    <property type="nucleotide sequence ID" value="NZ_CP023004.1"/>
</dbReference>
<evidence type="ECO:0000256" key="14">
    <source>
        <dbReference type="ARBA" id="ARBA00022857"/>
    </source>
</evidence>
<dbReference type="InterPro" id="IPR006094">
    <property type="entry name" value="Oxid_FAD_bind_N"/>
</dbReference>
<evidence type="ECO:0000256" key="22">
    <source>
        <dbReference type="HAMAP-Rule" id="MF_00037"/>
    </source>
</evidence>
<dbReference type="InterPro" id="IPR000713">
    <property type="entry name" value="Mur_ligase_N"/>
</dbReference>
<evidence type="ECO:0000256" key="13">
    <source>
        <dbReference type="ARBA" id="ARBA00022840"/>
    </source>
</evidence>
<feature type="active site" evidence="22">
    <location>
        <position position="680"/>
    </location>
</feature>
<dbReference type="GO" id="GO:0005737">
    <property type="term" value="C:cytoplasm"/>
    <property type="evidence" value="ECO:0007669"/>
    <property type="project" value="UniProtKB-SubCell"/>
</dbReference>
<dbReference type="EC" id="1.3.1.98" evidence="5 22"/>
<dbReference type="OrthoDB" id="9804126at2"/>
<dbReference type="InterPro" id="IPR003170">
    <property type="entry name" value="MurB"/>
</dbReference>
<organism evidence="25 26">
    <name type="scientific">Ereboglobus luteus</name>
    <dbReference type="NCBI Taxonomy" id="1796921"/>
    <lineage>
        <taxon>Bacteria</taxon>
        <taxon>Pseudomonadati</taxon>
        <taxon>Verrucomicrobiota</taxon>
        <taxon>Opitutia</taxon>
        <taxon>Opitutales</taxon>
        <taxon>Opitutaceae</taxon>
        <taxon>Ereboglobus</taxon>
    </lineage>
</organism>
<dbReference type="GO" id="GO:0071555">
    <property type="term" value="P:cell wall organization"/>
    <property type="evidence" value="ECO:0007669"/>
    <property type="project" value="UniProtKB-KW"/>
</dbReference>
<dbReference type="Pfam" id="PF08245">
    <property type="entry name" value="Mur_ligase_M"/>
    <property type="match status" value="1"/>
</dbReference>
<evidence type="ECO:0000256" key="11">
    <source>
        <dbReference type="ARBA" id="ARBA00022741"/>
    </source>
</evidence>
<dbReference type="Gene3D" id="3.30.465.10">
    <property type="match status" value="1"/>
</dbReference>
<keyword evidence="16 22" id="KW-0573">Peptidoglycan synthesis</keyword>
<dbReference type="InterPro" id="IPR036635">
    <property type="entry name" value="MurB_C_sf"/>
</dbReference>
<dbReference type="NCBIfam" id="NF010480">
    <property type="entry name" value="PRK13905.1"/>
    <property type="match status" value="1"/>
</dbReference>
<dbReference type="InterPro" id="IPR016169">
    <property type="entry name" value="FAD-bd_PCMH_sub2"/>
</dbReference>
<dbReference type="InterPro" id="IPR004101">
    <property type="entry name" value="Mur_ligase_C"/>
</dbReference>
<dbReference type="InterPro" id="IPR016167">
    <property type="entry name" value="FAD-bd_PCMH_sub1"/>
</dbReference>
<evidence type="ECO:0000256" key="16">
    <source>
        <dbReference type="ARBA" id="ARBA00022984"/>
    </source>
</evidence>
<dbReference type="Gene3D" id="3.30.43.10">
    <property type="entry name" value="Uridine Diphospho-n-acetylenolpyruvylglucosamine Reductase, domain 2"/>
    <property type="match status" value="1"/>
</dbReference>
<dbReference type="EMBL" id="CP023004">
    <property type="protein sequence ID" value="AWI07982.1"/>
    <property type="molecule type" value="Genomic_DNA"/>
</dbReference>
<evidence type="ECO:0000256" key="15">
    <source>
        <dbReference type="ARBA" id="ARBA00022960"/>
    </source>
</evidence>
<gene>
    <name evidence="22" type="primary">murB</name>
    <name evidence="25" type="ORF">CKA38_00745</name>
</gene>
<evidence type="ECO:0000256" key="4">
    <source>
        <dbReference type="ARBA" id="ARBA00004752"/>
    </source>
</evidence>
<dbReference type="PANTHER" id="PTHR43445">
    <property type="entry name" value="UDP-N-ACETYLMURAMATE--L-ALANINE LIGASE-RELATED"/>
    <property type="match status" value="1"/>
</dbReference>
<evidence type="ECO:0000256" key="12">
    <source>
        <dbReference type="ARBA" id="ARBA00022827"/>
    </source>
</evidence>
<evidence type="ECO:0000256" key="6">
    <source>
        <dbReference type="ARBA" id="ARBA00015188"/>
    </source>
</evidence>
<evidence type="ECO:0000256" key="20">
    <source>
        <dbReference type="ARBA" id="ARBA00031026"/>
    </source>
</evidence>
<evidence type="ECO:0000256" key="8">
    <source>
        <dbReference type="ARBA" id="ARBA00022598"/>
    </source>
</evidence>
<comment type="cofactor">
    <cofactor evidence="1 22">
        <name>FAD</name>
        <dbReference type="ChEBI" id="CHEBI:57692"/>
    </cofactor>
</comment>
<dbReference type="GO" id="GO:0071949">
    <property type="term" value="F:FAD binding"/>
    <property type="evidence" value="ECO:0007669"/>
    <property type="project" value="InterPro"/>
</dbReference>
<dbReference type="HAMAP" id="MF_00037">
    <property type="entry name" value="MurB"/>
    <property type="match status" value="1"/>
</dbReference>
<feature type="active site" description="Proton donor" evidence="22">
    <location>
        <position position="731"/>
    </location>
</feature>
<dbReference type="Pfam" id="PF02873">
    <property type="entry name" value="MurB_C"/>
    <property type="match status" value="1"/>
</dbReference>
<dbReference type="SUPFAM" id="SSF53244">
    <property type="entry name" value="MurD-like peptide ligases, peptide-binding domain"/>
    <property type="match status" value="1"/>
</dbReference>
<evidence type="ECO:0000256" key="17">
    <source>
        <dbReference type="ARBA" id="ARBA00023002"/>
    </source>
</evidence>
<keyword evidence="26" id="KW-1185">Reference proteome</keyword>
<evidence type="ECO:0000256" key="1">
    <source>
        <dbReference type="ARBA" id="ARBA00001974"/>
    </source>
</evidence>
<evidence type="ECO:0000256" key="5">
    <source>
        <dbReference type="ARBA" id="ARBA00012518"/>
    </source>
</evidence>
<evidence type="ECO:0000256" key="9">
    <source>
        <dbReference type="ARBA" id="ARBA00022618"/>
    </source>
</evidence>
<dbReference type="NCBIfam" id="TIGR00179">
    <property type="entry name" value="murB"/>
    <property type="match status" value="1"/>
</dbReference>
<dbReference type="InterPro" id="IPR050061">
    <property type="entry name" value="MurCDEF_pg_biosynth"/>
</dbReference>
<dbReference type="PROSITE" id="PS51387">
    <property type="entry name" value="FAD_PCMH"/>
    <property type="match status" value="1"/>
</dbReference>
<dbReference type="SUPFAM" id="SSF56194">
    <property type="entry name" value="Uridine diphospho-N-Acetylenolpyruvylglucosamine reductase, MurB, C-terminal domain"/>
    <property type="match status" value="1"/>
</dbReference>
<dbReference type="GO" id="GO:0005524">
    <property type="term" value="F:ATP binding"/>
    <property type="evidence" value="ECO:0007669"/>
    <property type="project" value="UniProtKB-KW"/>
</dbReference>
<reference evidence="25 26" key="1">
    <citation type="journal article" date="2018" name="Syst. Appl. Microbiol.">
        <title>Ereboglobus luteus gen. nov. sp. nov. from cockroach guts, and new insights into the oxygen relationship of the genera Opitutus and Didymococcus (Verrucomicrobia: Opitutaceae).</title>
        <authorList>
            <person name="Tegtmeier D."/>
            <person name="Belitz A."/>
            <person name="Radek R."/>
            <person name="Heimerl T."/>
            <person name="Brune A."/>
        </authorList>
    </citation>
    <scope>NUCLEOTIDE SEQUENCE [LARGE SCALE GENOMIC DNA]</scope>
    <source>
        <strain evidence="25 26">Ho45</strain>
    </source>
</reference>
<keyword evidence="15 22" id="KW-0133">Cell shape</keyword>
<evidence type="ECO:0000256" key="18">
    <source>
        <dbReference type="ARBA" id="ARBA00023306"/>
    </source>
</evidence>
<evidence type="ECO:0000256" key="7">
    <source>
        <dbReference type="ARBA" id="ARBA00022490"/>
    </source>
</evidence>
<keyword evidence="14 22" id="KW-0521">NADP</keyword>
<dbReference type="AlphaFoldDB" id="A0A2U8E076"/>
<feature type="domain" description="FAD-binding PCMH-type" evidence="24">
    <location>
        <begin position="533"/>
        <end position="702"/>
    </location>
</feature>
<dbReference type="UniPathway" id="UPA00219"/>
<evidence type="ECO:0000256" key="3">
    <source>
        <dbReference type="ARBA" id="ARBA00004496"/>
    </source>
</evidence>
<dbReference type="Pfam" id="PF01565">
    <property type="entry name" value="FAD_binding_4"/>
    <property type="match status" value="1"/>
</dbReference>
<evidence type="ECO:0000256" key="2">
    <source>
        <dbReference type="ARBA" id="ARBA00003921"/>
    </source>
</evidence>
<comment type="pathway">
    <text evidence="4 22">Cell wall biogenesis; peptidoglycan biosynthesis.</text>
</comment>
<dbReference type="InterPro" id="IPR036318">
    <property type="entry name" value="FAD-bd_PCMH-like_sf"/>
</dbReference>
<evidence type="ECO:0000256" key="10">
    <source>
        <dbReference type="ARBA" id="ARBA00022630"/>
    </source>
</evidence>
<evidence type="ECO:0000313" key="25">
    <source>
        <dbReference type="EMBL" id="AWI07982.1"/>
    </source>
</evidence>
<keyword evidence="10 22" id="KW-0285">Flavoprotein</keyword>
<accession>A0A2U8E076</accession>
<evidence type="ECO:0000313" key="26">
    <source>
        <dbReference type="Proteomes" id="UP000244896"/>
    </source>
</evidence>
<dbReference type="PANTHER" id="PTHR43445:SF3">
    <property type="entry name" value="UDP-N-ACETYLMURAMATE--L-ALANINE LIGASE"/>
    <property type="match status" value="1"/>
</dbReference>
<dbReference type="InterPro" id="IPR036615">
    <property type="entry name" value="Mur_ligase_C_dom_sf"/>
</dbReference>
<dbReference type="KEGG" id="elut:CKA38_00745"/>
<evidence type="ECO:0000259" key="24">
    <source>
        <dbReference type="PROSITE" id="PS51387"/>
    </source>
</evidence>
<dbReference type="Gene3D" id="3.90.78.10">
    <property type="entry name" value="UDP-N-acetylenolpyruvoylglucosamine reductase, C-terminal domain"/>
    <property type="match status" value="1"/>
</dbReference>
<dbReference type="Gene3D" id="3.40.50.720">
    <property type="entry name" value="NAD(P)-binding Rossmann-like Domain"/>
    <property type="match status" value="1"/>
</dbReference>